<dbReference type="EMBL" id="QBMN01000045">
    <property type="protein sequence ID" value="PZO42551.1"/>
    <property type="molecule type" value="Genomic_DNA"/>
</dbReference>
<dbReference type="AlphaFoldDB" id="A0A2W4Y545"/>
<organism evidence="1 2">
    <name type="scientific">Shackletoniella antarctica</name>
    <dbReference type="NCBI Taxonomy" id="268115"/>
    <lineage>
        <taxon>Bacteria</taxon>
        <taxon>Bacillati</taxon>
        <taxon>Cyanobacteriota</taxon>
        <taxon>Cyanophyceae</taxon>
        <taxon>Oculatellales</taxon>
        <taxon>Oculatellaceae</taxon>
        <taxon>Shackletoniella</taxon>
    </lineage>
</organism>
<protein>
    <submittedName>
        <fullName evidence="1">Uncharacterized protein</fullName>
    </submittedName>
</protein>
<dbReference type="Proteomes" id="UP000249081">
    <property type="component" value="Unassembled WGS sequence"/>
</dbReference>
<reference evidence="2" key="1">
    <citation type="submission" date="2018-04" db="EMBL/GenBank/DDBJ databases">
        <authorList>
            <person name="Cornet L."/>
        </authorList>
    </citation>
    <scope>NUCLEOTIDE SEQUENCE [LARGE SCALE GENOMIC DNA]</scope>
</reference>
<comment type="caution">
    <text evidence="1">The sequence shown here is derived from an EMBL/GenBank/DDBJ whole genome shotgun (WGS) entry which is preliminary data.</text>
</comment>
<accession>A0A2W4Y545</accession>
<evidence type="ECO:0000313" key="1">
    <source>
        <dbReference type="EMBL" id="PZO42551.1"/>
    </source>
</evidence>
<gene>
    <name evidence="1" type="ORF">DCF17_08370</name>
</gene>
<name>A0A2W4Y545_9CYAN</name>
<proteinExistence type="predicted"/>
<reference evidence="1 2" key="2">
    <citation type="submission" date="2018-06" db="EMBL/GenBank/DDBJ databases">
        <title>Metagenomic assembly of (sub)arctic Cyanobacteria and their associated microbiome from non-axenic cultures.</title>
        <authorList>
            <person name="Baurain D."/>
        </authorList>
    </citation>
    <scope>NUCLEOTIDE SEQUENCE [LARGE SCALE GENOMIC DNA]</scope>
    <source>
        <strain evidence="1">ULC041bin1</strain>
    </source>
</reference>
<evidence type="ECO:0000313" key="2">
    <source>
        <dbReference type="Proteomes" id="UP000249081"/>
    </source>
</evidence>
<sequence>MLVIMTDNQLISPQAVCSSCLMADRHGQPRWHQGVLRCGRQVASLDQVKSIQFECQMGFRVADIE</sequence>